<dbReference type="OrthoDB" id="191139at2759"/>
<dbReference type="Proteomes" id="UP000326877">
    <property type="component" value="Unassembled WGS sequence"/>
</dbReference>
<dbReference type="Gene3D" id="3.40.50.720">
    <property type="entry name" value="NAD(P)-binding Rossmann-like Domain"/>
    <property type="match status" value="1"/>
</dbReference>
<sequence>MHDRLAVNILRKPLAYNPIINDRYKMLSRSYASNCVGHQVLATHLLPLMKRTIAQGKASKGRIAAASSSLHSLCRELDLNLLTSPTYPKPPSIDGVWRYARAKVGTILFTRELKRRLLQEEDSASSKVYVDASFPGNIVTDQWSVWDKYVGEVLGSLLRRLFSTNRQSRGWGCSCHIFSLESKGGRERRSWPVLYSCCKAVRHNSYC</sequence>
<evidence type="ECO:0000256" key="1">
    <source>
        <dbReference type="ARBA" id="ARBA00006484"/>
    </source>
</evidence>
<dbReference type="EMBL" id="ML735324">
    <property type="protein sequence ID" value="KAE8385857.1"/>
    <property type="molecule type" value="Genomic_DNA"/>
</dbReference>
<accession>A0A5N7BWI8</accession>
<proteinExistence type="inferred from homology"/>
<comment type="similarity">
    <text evidence="1">Belongs to the short-chain dehydrogenases/reductases (SDR) family.</text>
</comment>
<evidence type="ECO:0000256" key="2">
    <source>
        <dbReference type="ARBA" id="ARBA00022857"/>
    </source>
</evidence>
<keyword evidence="2" id="KW-0521">NADP</keyword>
<dbReference type="GO" id="GO:0016491">
    <property type="term" value="F:oxidoreductase activity"/>
    <property type="evidence" value="ECO:0007669"/>
    <property type="project" value="UniProtKB-KW"/>
</dbReference>
<gene>
    <name evidence="4" type="ORF">BDV23DRAFT_164296</name>
</gene>
<evidence type="ECO:0000256" key="3">
    <source>
        <dbReference type="ARBA" id="ARBA00023002"/>
    </source>
</evidence>
<evidence type="ECO:0000313" key="4">
    <source>
        <dbReference type="EMBL" id="KAE8385857.1"/>
    </source>
</evidence>
<protein>
    <submittedName>
        <fullName evidence="4">Uncharacterized protein</fullName>
    </submittedName>
</protein>
<name>A0A5N7BWI8_PETAA</name>
<keyword evidence="3" id="KW-0560">Oxidoreductase</keyword>
<dbReference type="InterPro" id="IPR036291">
    <property type="entry name" value="NAD(P)-bd_dom_sf"/>
</dbReference>
<dbReference type="PANTHER" id="PTHR24320:SF154">
    <property type="entry name" value="OXIDOREDUCTASE, SHORT-CHAIN DEHYDROGENASE_REDUCTASE FAMILY (AFU_ORTHOLOGUE AFUA_2G04560)"/>
    <property type="match status" value="1"/>
</dbReference>
<dbReference type="PANTHER" id="PTHR24320">
    <property type="entry name" value="RETINOL DEHYDROGENASE"/>
    <property type="match status" value="1"/>
</dbReference>
<dbReference type="SUPFAM" id="SSF51735">
    <property type="entry name" value="NAD(P)-binding Rossmann-fold domains"/>
    <property type="match status" value="1"/>
</dbReference>
<reference evidence="4" key="1">
    <citation type="submission" date="2019-04" db="EMBL/GenBank/DDBJ databases">
        <title>Friends and foes A comparative genomics studyof 23 Aspergillus species from section Flavi.</title>
        <authorList>
            <consortium name="DOE Joint Genome Institute"/>
            <person name="Kjaerbolling I."/>
            <person name="Vesth T."/>
            <person name="Frisvad J.C."/>
            <person name="Nybo J.L."/>
            <person name="Theobald S."/>
            <person name="Kildgaard S."/>
            <person name="Isbrandt T."/>
            <person name="Kuo A."/>
            <person name="Sato A."/>
            <person name="Lyhne E.K."/>
            <person name="Kogle M.E."/>
            <person name="Wiebenga A."/>
            <person name="Kun R.S."/>
            <person name="Lubbers R.J."/>
            <person name="Makela M.R."/>
            <person name="Barry K."/>
            <person name="Chovatia M."/>
            <person name="Clum A."/>
            <person name="Daum C."/>
            <person name="Haridas S."/>
            <person name="He G."/>
            <person name="LaButti K."/>
            <person name="Lipzen A."/>
            <person name="Mondo S."/>
            <person name="Riley R."/>
            <person name="Salamov A."/>
            <person name="Simmons B.A."/>
            <person name="Magnuson J.K."/>
            <person name="Henrissat B."/>
            <person name="Mortensen U.H."/>
            <person name="Larsen T.O."/>
            <person name="Devries R.P."/>
            <person name="Grigoriev I.V."/>
            <person name="Machida M."/>
            <person name="Baker S.E."/>
            <person name="Andersen M.R."/>
        </authorList>
    </citation>
    <scope>NUCLEOTIDE SEQUENCE [LARGE SCALE GENOMIC DNA]</scope>
    <source>
        <strain evidence="4">IBT 14317</strain>
    </source>
</reference>
<organism evidence="4">
    <name type="scientific">Petromyces alliaceus</name>
    <name type="common">Aspergillus alliaceus</name>
    <dbReference type="NCBI Taxonomy" id="209559"/>
    <lineage>
        <taxon>Eukaryota</taxon>
        <taxon>Fungi</taxon>
        <taxon>Dikarya</taxon>
        <taxon>Ascomycota</taxon>
        <taxon>Pezizomycotina</taxon>
        <taxon>Eurotiomycetes</taxon>
        <taxon>Eurotiomycetidae</taxon>
        <taxon>Eurotiales</taxon>
        <taxon>Aspergillaceae</taxon>
        <taxon>Aspergillus</taxon>
        <taxon>Aspergillus subgen. Circumdati</taxon>
    </lineage>
</organism>
<dbReference type="AlphaFoldDB" id="A0A5N7BWI8"/>